<evidence type="ECO:0000256" key="2">
    <source>
        <dbReference type="ARBA" id="ARBA00022741"/>
    </source>
</evidence>
<reference evidence="4" key="1">
    <citation type="submission" date="2020-12" db="EMBL/GenBank/DDBJ databases">
        <title>Metabolic potential, ecology and presence of endohyphal bacteria is reflected in genomic diversity of Mucoromycotina.</title>
        <authorList>
            <person name="Muszewska A."/>
            <person name="Okrasinska A."/>
            <person name="Steczkiewicz K."/>
            <person name="Drgas O."/>
            <person name="Orlowska M."/>
            <person name="Perlinska-Lenart U."/>
            <person name="Aleksandrzak-Piekarczyk T."/>
            <person name="Szatraj K."/>
            <person name="Zielenkiewicz U."/>
            <person name="Pilsyk S."/>
            <person name="Malc E."/>
            <person name="Mieczkowski P."/>
            <person name="Kruszewska J.S."/>
            <person name="Biernat P."/>
            <person name="Pawlowska J."/>
        </authorList>
    </citation>
    <scope>NUCLEOTIDE SEQUENCE</scope>
    <source>
        <strain evidence="4">CBS 226.32</strain>
    </source>
</reference>
<comment type="caution">
    <text evidence="4">The sequence shown here is derived from an EMBL/GenBank/DDBJ whole genome shotgun (WGS) entry which is preliminary data.</text>
</comment>
<name>A0A8H7UW21_9FUNG</name>
<keyword evidence="3" id="KW-0342">GTP-binding</keyword>
<dbReference type="PROSITE" id="PS51419">
    <property type="entry name" value="RAB"/>
    <property type="match status" value="1"/>
</dbReference>
<dbReference type="NCBIfam" id="TIGR00231">
    <property type="entry name" value="small_GTP"/>
    <property type="match status" value="1"/>
</dbReference>
<dbReference type="GO" id="GO:0005525">
    <property type="term" value="F:GTP binding"/>
    <property type="evidence" value="ECO:0007669"/>
    <property type="project" value="UniProtKB-KW"/>
</dbReference>
<dbReference type="AlphaFoldDB" id="A0A8H7UW21"/>
<dbReference type="OrthoDB" id="8830751at2759"/>
<dbReference type="GO" id="GO:0003924">
    <property type="term" value="F:GTPase activity"/>
    <property type="evidence" value="ECO:0007669"/>
    <property type="project" value="InterPro"/>
</dbReference>
<dbReference type="InterPro" id="IPR027417">
    <property type="entry name" value="P-loop_NTPase"/>
</dbReference>
<evidence type="ECO:0000313" key="4">
    <source>
        <dbReference type="EMBL" id="KAG2197810.1"/>
    </source>
</evidence>
<sequence>MEKKLPKRAKLVVVGDGACGKTCLLYVYTEQGFPEHYVPTVFQSFVGEVNLNGKILELALWDTAGQEDYDRLRPLSYINTHVILLCFAIDSPDSLDNVQEKWITELYTYTPNVPIILVGCKKDLRDDEKTVEELQQIGQKPVSFKEGEAAAEAIKAEKYMECSAKLDQGVQDVFYLAAKLGSKYIDRLQEKKRKNCICL</sequence>
<organism evidence="4 5">
    <name type="scientific">Mucor plumbeus</name>
    <dbReference type="NCBI Taxonomy" id="97098"/>
    <lineage>
        <taxon>Eukaryota</taxon>
        <taxon>Fungi</taxon>
        <taxon>Fungi incertae sedis</taxon>
        <taxon>Mucoromycota</taxon>
        <taxon>Mucoromycotina</taxon>
        <taxon>Mucoromycetes</taxon>
        <taxon>Mucorales</taxon>
        <taxon>Mucorineae</taxon>
        <taxon>Mucoraceae</taxon>
        <taxon>Mucor</taxon>
    </lineage>
</organism>
<dbReference type="Proteomes" id="UP000650833">
    <property type="component" value="Unassembled WGS sequence"/>
</dbReference>
<comment type="similarity">
    <text evidence="1">Belongs to the small GTPase superfamily. Rho family.</text>
</comment>
<dbReference type="PANTHER" id="PTHR24072">
    <property type="entry name" value="RHO FAMILY GTPASE"/>
    <property type="match status" value="1"/>
</dbReference>
<dbReference type="SMART" id="SM00174">
    <property type="entry name" value="RHO"/>
    <property type="match status" value="1"/>
</dbReference>
<dbReference type="InterPro" id="IPR005225">
    <property type="entry name" value="Small_GTP-bd"/>
</dbReference>
<protein>
    <submittedName>
        <fullName evidence="4">Uncharacterized protein</fullName>
    </submittedName>
</protein>
<proteinExistence type="inferred from homology"/>
<keyword evidence="2" id="KW-0547">Nucleotide-binding</keyword>
<dbReference type="GO" id="GO:0007264">
    <property type="term" value="P:small GTPase-mediated signal transduction"/>
    <property type="evidence" value="ECO:0007669"/>
    <property type="project" value="InterPro"/>
</dbReference>
<evidence type="ECO:0000256" key="3">
    <source>
        <dbReference type="ARBA" id="ARBA00023134"/>
    </source>
</evidence>
<evidence type="ECO:0000313" key="5">
    <source>
        <dbReference type="Proteomes" id="UP000650833"/>
    </source>
</evidence>
<gene>
    <name evidence="4" type="ORF">INT46_011381</name>
</gene>
<dbReference type="PRINTS" id="PR00449">
    <property type="entry name" value="RASTRNSFRMNG"/>
</dbReference>
<dbReference type="SMART" id="SM00175">
    <property type="entry name" value="RAB"/>
    <property type="match status" value="1"/>
</dbReference>
<dbReference type="SMART" id="SM00173">
    <property type="entry name" value="RAS"/>
    <property type="match status" value="1"/>
</dbReference>
<dbReference type="FunFam" id="3.40.50.300:FF:001179">
    <property type="entry name" value="Rho family GTPase"/>
    <property type="match status" value="1"/>
</dbReference>
<dbReference type="Gene3D" id="3.40.50.300">
    <property type="entry name" value="P-loop containing nucleotide triphosphate hydrolases"/>
    <property type="match status" value="1"/>
</dbReference>
<accession>A0A8H7UW21</accession>
<dbReference type="EMBL" id="JAEPRC010000414">
    <property type="protein sequence ID" value="KAG2197810.1"/>
    <property type="molecule type" value="Genomic_DNA"/>
</dbReference>
<dbReference type="InterPro" id="IPR003578">
    <property type="entry name" value="Small_GTPase_Rho"/>
</dbReference>
<evidence type="ECO:0000256" key="1">
    <source>
        <dbReference type="ARBA" id="ARBA00010142"/>
    </source>
</evidence>
<dbReference type="PROSITE" id="PS51421">
    <property type="entry name" value="RAS"/>
    <property type="match status" value="1"/>
</dbReference>
<keyword evidence="5" id="KW-1185">Reference proteome</keyword>
<dbReference type="PROSITE" id="PS51420">
    <property type="entry name" value="RHO"/>
    <property type="match status" value="1"/>
</dbReference>
<dbReference type="SUPFAM" id="SSF52540">
    <property type="entry name" value="P-loop containing nucleoside triphosphate hydrolases"/>
    <property type="match status" value="1"/>
</dbReference>
<dbReference type="Pfam" id="PF00071">
    <property type="entry name" value="Ras"/>
    <property type="match status" value="1"/>
</dbReference>
<dbReference type="InterPro" id="IPR001806">
    <property type="entry name" value="Small_GTPase"/>
</dbReference>